<protein>
    <submittedName>
        <fullName evidence="1">Uncharacterized protein</fullName>
    </submittedName>
</protein>
<dbReference type="AlphaFoldDB" id="A0A8X6SES9"/>
<organism evidence="1 2">
    <name type="scientific">Trichonephila clavipes</name>
    <name type="common">Golden silk orbweaver</name>
    <name type="synonym">Nephila clavipes</name>
    <dbReference type="NCBI Taxonomy" id="2585209"/>
    <lineage>
        <taxon>Eukaryota</taxon>
        <taxon>Metazoa</taxon>
        <taxon>Ecdysozoa</taxon>
        <taxon>Arthropoda</taxon>
        <taxon>Chelicerata</taxon>
        <taxon>Arachnida</taxon>
        <taxon>Araneae</taxon>
        <taxon>Araneomorphae</taxon>
        <taxon>Entelegynae</taxon>
        <taxon>Araneoidea</taxon>
        <taxon>Nephilidae</taxon>
        <taxon>Trichonephila</taxon>
    </lineage>
</organism>
<proteinExistence type="predicted"/>
<keyword evidence="2" id="KW-1185">Reference proteome</keyword>
<evidence type="ECO:0000313" key="1">
    <source>
        <dbReference type="EMBL" id="GFY10138.1"/>
    </source>
</evidence>
<name>A0A8X6SES9_TRICX</name>
<sequence length="100" mass="11074">MCSTDEKSEENSGQCRSGVILIVKEMNTSLFCPKEKKYRQPQHILYVSLGHRSALNTNHKKPVIVPEGASTHDAARWRLSSPRSTAVISHGFPIVGKTKA</sequence>
<gene>
    <name evidence="1" type="ORF">TNCV_360051</name>
</gene>
<reference evidence="1" key="1">
    <citation type="submission" date="2020-08" db="EMBL/GenBank/DDBJ databases">
        <title>Multicomponent nature underlies the extraordinary mechanical properties of spider dragline silk.</title>
        <authorList>
            <person name="Kono N."/>
            <person name="Nakamura H."/>
            <person name="Mori M."/>
            <person name="Yoshida Y."/>
            <person name="Ohtoshi R."/>
            <person name="Malay A.D."/>
            <person name="Moran D.A.P."/>
            <person name="Tomita M."/>
            <person name="Numata K."/>
            <person name="Arakawa K."/>
        </authorList>
    </citation>
    <scope>NUCLEOTIDE SEQUENCE</scope>
</reference>
<accession>A0A8X6SES9</accession>
<dbReference type="EMBL" id="BMAU01021295">
    <property type="protein sequence ID" value="GFY10138.1"/>
    <property type="molecule type" value="Genomic_DNA"/>
</dbReference>
<dbReference type="Proteomes" id="UP000887159">
    <property type="component" value="Unassembled WGS sequence"/>
</dbReference>
<evidence type="ECO:0000313" key="2">
    <source>
        <dbReference type="Proteomes" id="UP000887159"/>
    </source>
</evidence>
<comment type="caution">
    <text evidence="1">The sequence shown here is derived from an EMBL/GenBank/DDBJ whole genome shotgun (WGS) entry which is preliminary data.</text>
</comment>